<accession>A0AAV2CWP6</accession>
<evidence type="ECO:0000256" key="1">
    <source>
        <dbReference type="SAM" id="MobiDB-lite"/>
    </source>
</evidence>
<dbReference type="AlphaFoldDB" id="A0AAV2CWP6"/>
<gene>
    <name evidence="2" type="ORF">LTRI10_LOCUS7447</name>
</gene>
<feature type="region of interest" description="Disordered" evidence="1">
    <location>
        <begin position="47"/>
        <end position="68"/>
    </location>
</feature>
<organism evidence="2 3">
    <name type="scientific">Linum trigynum</name>
    <dbReference type="NCBI Taxonomy" id="586398"/>
    <lineage>
        <taxon>Eukaryota</taxon>
        <taxon>Viridiplantae</taxon>
        <taxon>Streptophyta</taxon>
        <taxon>Embryophyta</taxon>
        <taxon>Tracheophyta</taxon>
        <taxon>Spermatophyta</taxon>
        <taxon>Magnoliopsida</taxon>
        <taxon>eudicotyledons</taxon>
        <taxon>Gunneridae</taxon>
        <taxon>Pentapetalae</taxon>
        <taxon>rosids</taxon>
        <taxon>fabids</taxon>
        <taxon>Malpighiales</taxon>
        <taxon>Linaceae</taxon>
        <taxon>Linum</taxon>
    </lineage>
</organism>
<dbReference type="EMBL" id="OZ034814">
    <property type="protein sequence ID" value="CAL1359986.1"/>
    <property type="molecule type" value="Genomic_DNA"/>
</dbReference>
<proteinExistence type="predicted"/>
<evidence type="ECO:0000313" key="3">
    <source>
        <dbReference type="Proteomes" id="UP001497516"/>
    </source>
</evidence>
<reference evidence="2 3" key="1">
    <citation type="submission" date="2024-04" db="EMBL/GenBank/DDBJ databases">
        <authorList>
            <person name="Fracassetti M."/>
        </authorList>
    </citation>
    <scope>NUCLEOTIDE SEQUENCE [LARGE SCALE GENOMIC DNA]</scope>
</reference>
<name>A0AAV2CWP6_9ROSI</name>
<protein>
    <submittedName>
        <fullName evidence="2">Uncharacterized protein</fullName>
    </submittedName>
</protein>
<keyword evidence="3" id="KW-1185">Reference proteome</keyword>
<dbReference type="Proteomes" id="UP001497516">
    <property type="component" value="Chromosome 10"/>
</dbReference>
<sequence length="127" mass="15246">MVRGQGGGDQRRPGVGLWIHHGGTVEWRLFLPPTRVVVGREKRGRIGQLTSQTVGPKRRQGRGLRERGSRLWQQSHNRRRRSEIVDWWWRRWKWWTRSHWGCSCWRMIWSGGARGRGARRGMRRRTR</sequence>
<evidence type="ECO:0000313" key="2">
    <source>
        <dbReference type="EMBL" id="CAL1359986.1"/>
    </source>
</evidence>